<keyword evidence="8" id="KW-0902">Two-component regulatory system</keyword>
<evidence type="ECO:0000256" key="3">
    <source>
        <dbReference type="ARBA" id="ARBA00022553"/>
    </source>
</evidence>
<keyword evidence="3" id="KW-0597">Phosphoprotein</keyword>
<comment type="catalytic activity">
    <reaction evidence="1">
        <text>ATP + protein L-histidine = ADP + protein N-phospho-L-histidine.</text>
        <dbReference type="EC" id="2.7.13.3"/>
    </reaction>
</comment>
<evidence type="ECO:0000256" key="7">
    <source>
        <dbReference type="ARBA" id="ARBA00022840"/>
    </source>
</evidence>
<evidence type="ECO:0000313" key="11">
    <source>
        <dbReference type="EMBL" id="HIW90459.1"/>
    </source>
</evidence>
<keyword evidence="4" id="KW-0808">Transferase</keyword>
<evidence type="ECO:0000313" key="12">
    <source>
        <dbReference type="Proteomes" id="UP000824190"/>
    </source>
</evidence>
<name>A0A9D1RMR8_9CORY</name>
<evidence type="ECO:0000256" key="1">
    <source>
        <dbReference type="ARBA" id="ARBA00000085"/>
    </source>
</evidence>
<gene>
    <name evidence="11" type="ORF">H9870_02165</name>
</gene>
<dbReference type="Proteomes" id="UP000824190">
    <property type="component" value="Unassembled WGS sequence"/>
</dbReference>
<feature type="transmembrane region" description="Helical" evidence="9">
    <location>
        <begin position="70"/>
        <end position="88"/>
    </location>
</feature>
<reference evidence="11" key="1">
    <citation type="journal article" date="2021" name="PeerJ">
        <title>Extensive microbial diversity within the chicken gut microbiome revealed by metagenomics and culture.</title>
        <authorList>
            <person name="Gilroy R."/>
            <person name="Ravi A."/>
            <person name="Getino M."/>
            <person name="Pursley I."/>
            <person name="Horton D.L."/>
            <person name="Alikhan N.F."/>
            <person name="Baker D."/>
            <person name="Gharbi K."/>
            <person name="Hall N."/>
            <person name="Watson M."/>
            <person name="Adriaenssens E.M."/>
            <person name="Foster-Nyarko E."/>
            <person name="Jarju S."/>
            <person name="Secka A."/>
            <person name="Antonio M."/>
            <person name="Oren A."/>
            <person name="Chaudhuri R.R."/>
            <person name="La Ragione R."/>
            <person name="Hildebrand F."/>
            <person name="Pallen M.J."/>
        </authorList>
    </citation>
    <scope>NUCLEOTIDE SEQUENCE</scope>
    <source>
        <strain evidence="11">CHK32-1732</strain>
    </source>
</reference>
<dbReference type="GO" id="GO:0016020">
    <property type="term" value="C:membrane"/>
    <property type="evidence" value="ECO:0007669"/>
    <property type="project" value="InterPro"/>
</dbReference>
<evidence type="ECO:0000256" key="4">
    <source>
        <dbReference type="ARBA" id="ARBA00022679"/>
    </source>
</evidence>
<dbReference type="EMBL" id="DXGC01000018">
    <property type="protein sequence ID" value="HIW90459.1"/>
    <property type="molecule type" value="Genomic_DNA"/>
</dbReference>
<feature type="transmembrane region" description="Helical" evidence="9">
    <location>
        <begin position="95"/>
        <end position="113"/>
    </location>
</feature>
<keyword evidence="6 11" id="KW-0418">Kinase</keyword>
<dbReference type="EC" id="2.7.13.3" evidence="2"/>
<dbReference type="AlphaFoldDB" id="A0A9D1RMR8"/>
<dbReference type="InterPro" id="IPR011712">
    <property type="entry name" value="Sig_transdc_His_kin_sub3_dim/P"/>
</dbReference>
<feature type="transmembrane region" description="Helical" evidence="9">
    <location>
        <begin position="119"/>
        <end position="137"/>
    </location>
</feature>
<evidence type="ECO:0000256" key="9">
    <source>
        <dbReference type="SAM" id="Phobius"/>
    </source>
</evidence>
<dbReference type="GO" id="GO:0046983">
    <property type="term" value="F:protein dimerization activity"/>
    <property type="evidence" value="ECO:0007669"/>
    <property type="project" value="InterPro"/>
</dbReference>
<dbReference type="PANTHER" id="PTHR24421">
    <property type="entry name" value="NITRATE/NITRITE SENSOR PROTEIN NARX-RELATED"/>
    <property type="match status" value="1"/>
</dbReference>
<dbReference type="InterPro" id="IPR050482">
    <property type="entry name" value="Sensor_HK_TwoCompSys"/>
</dbReference>
<evidence type="ECO:0000256" key="8">
    <source>
        <dbReference type="ARBA" id="ARBA00023012"/>
    </source>
</evidence>
<dbReference type="CDD" id="cd16917">
    <property type="entry name" value="HATPase_UhpB-NarQ-NarX-like"/>
    <property type="match status" value="1"/>
</dbReference>
<dbReference type="SUPFAM" id="SSF55874">
    <property type="entry name" value="ATPase domain of HSP90 chaperone/DNA topoisomerase II/histidine kinase"/>
    <property type="match status" value="1"/>
</dbReference>
<dbReference type="InterPro" id="IPR036890">
    <property type="entry name" value="HATPase_C_sf"/>
</dbReference>
<dbReference type="GO" id="GO:0005524">
    <property type="term" value="F:ATP binding"/>
    <property type="evidence" value="ECO:0007669"/>
    <property type="project" value="UniProtKB-KW"/>
</dbReference>
<protein>
    <recommendedName>
        <fullName evidence="2">histidine kinase</fullName>
        <ecNumber evidence="2">2.7.13.3</ecNumber>
    </recommendedName>
</protein>
<keyword evidence="9" id="KW-1133">Transmembrane helix</keyword>
<proteinExistence type="predicted"/>
<dbReference type="PANTHER" id="PTHR24421:SF10">
    <property type="entry name" value="NITRATE_NITRITE SENSOR PROTEIN NARQ"/>
    <property type="match status" value="1"/>
</dbReference>
<sequence length="431" mass="46241">MSRRNSPAERSVAALGRVGQYARSNRTPHTVVGRTAKRVGVPIFFLLVAAVLYAVAWPTSFLTHNYFNEGLHAVLIPVIAAFGTWPVATSVRWPFWSWLSVAIVCFISVPFRYVQEFALGWPVAFHLALAVTLAVTVLRASDRAVIVAVVGTGFLMALNPDGVRIGWIVGVFFWTVLFLLIRWLVSSRRELATSTESLRQETTRASEQSQLRVMAEERNRLTRDLHDVVAHQMSMIVVQSQSAPYRLQGVTPAIHAEFDSLSSTAREALNQVRELLGVLRTDAEDGTTTPVGADQIEPTLSAARRAGMDVTWTLDPATATIDETSGVVLQRVLQECLSNASRHAPGGKVLVNLDITGADGSDGGENGATWANLTVDNGPAAEGAIVPPEHSGGAGIQGMSARVRAVGGSFTALPAADGGFTVTAGVPVRIR</sequence>
<evidence type="ECO:0000256" key="2">
    <source>
        <dbReference type="ARBA" id="ARBA00012438"/>
    </source>
</evidence>
<keyword evidence="9" id="KW-0812">Transmembrane</keyword>
<comment type="caution">
    <text evidence="11">The sequence shown here is derived from an EMBL/GenBank/DDBJ whole genome shotgun (WGS) entry which is preliminary data.</text>
</comment>
<dbReference type="Pfam" id="PF07730">
    <property type="entry name" value="HisKA_3"/>
    <property type="match status" value="1"/>
</dbReference>
<reference evidence="11" key="2">
    <citation type="submission" date="2021-04" db="EMBL/GenBank/DDBJ databases">
        <authorList>
            <person name="Gilroy R."/>
        </authorList>
    </citation>
    <scope>NUCLEOTIDE SEQUENCE</scope>
    <source>
        <strain evidence="11">CHK32-1732</strain>
    </source>
</reference>
<keyword evidence="7" id="KW-0067">ATP-binding</keyword>
<keyword evidence="5" id="KW-0547">Nucleotide-binding</keyword>
<accession>A0A9D1RMR8</accession>
<dbReference type="Gene3D" id="1.20.5.1930">
    <property type="match status" value="1"/>
</dbReference>
<evidence type="ECO:0000256" key="5">
    <source>
        <dbReference type="ARBA" id="ARBA00022741"/>
    </source>
</evidence>
<feature type="transmembrane region" description="Helical" evidence="9">
    <location>
        <begin position="39"/>
        <end position="58"/>
    </location>
</feature>
<evidence type="ECO:0000259" key="10">
    <source>
        <dbReference type="Pfam" id="PF07730"/>
    </source>
</evidence>
<organism evidence="11 12">
    <name type="scientific">Candidatus Corynebacterium avicola</name>
    <dbReference type="NCBI Taxonomy" id="2838527"/>
    <lineage>
        <taxon>Bacteria</taxon>
        <taxon>Bacillati</taxon>
        <taxon>Actinomycetota</taxon>
        <taxon>Actinomycetes</taxon>
        <taxon>Mycobacteriales</taxon>
        <taxon>Corynebacteriaceae</taxon>
        <taxon>Corynebacterium</taxon>
    </lineage>
</organism>
<dbReference type="GO" id="GO:0000155">
    <property type="term" value="F:phosphorelay sensor kinase activity"/>
    <property type="evidence" value="ECO:0007669"/>
    <property type="project" value="InterPro"/>
</dbReference>
<feature type="domain" description="Signal transduction histidine kinase subgroup 3 dimerisation and phosphoacceptor" evidence="10">
    <location>
        <begin position="217"/>
        <end position="283"/>
    </location>
</feature>
<evidence type="ECO:0000256" key="6">
    <source>
        <dbReference type="ARBA" id="ARBA00022777"/>
    </source>
</evidence>
<dbReference type="Gene3D" id="3.30.565.10">
    <property type="entry name" value="Histidine kinase-like ATPase, C-terminal domain"/>
    <property type="match status" value="1"/>
</dbReference>
<feature type="transmembrane region" description="Helical" evidence="9">
    <location>
        <begin position="165"/>
        <end position="185"/>
    </location>
</feature>
<feature type="transmembrane region" description="Helical" evidence="9">
    <location>
        <begin position="144"/>
        <end position="159"/>
    </location>
</feature>
<keyword evidence="9" id="KW-0472">Membrane</keyword>